<dbReference type="AlphaFoldDB" id="A0A316TZW6"/>
<dbReference type="SUPFAM" id="SSF55257">
    <property type="entry name" value="RBP11-like subunits of RNA polymerase"/>
    <property type="match status" value="1"/>
</dbReference>
<dbReference type="InterPro" id="IPR022905">
    <property type="entry name" value="Rpo11-like"/>
</dbReference>
<dbReference type="Pfam" id="PF13656">
    <property type="entry name" value="RNA_pol_L_2"/>
    <property type="match status" value="1"/>
</dbReference>
<dbReference type="PANTHER" id="PTHR13946:SF28">
    <property type="entry name" value="DNA-DIRECTED RNA POLYMERASES I AND III SUBUNIT RPAC2"/>
    <property type="match status" value="1"/>
</dbReference>
<dbReference type="GeneID" id="37010889"/>
<evidence type="ECO:0000256" key="4">
    <source>
        <dbReference type="ARBA" id="ARBA00023163"/>
    </source>
</evidence>
<dbReference type="HAMAP" id="MF_00261">
    <property type="entry name" value="RNApol_arch_Rpo11"/>
    <property type="match status" value="1"/>
</dbReference>
<dbReference type="InterPro" id="IPR008193">
    <property type="entry name" value="RNA_pol_Rpb11_13-16kDa_CS"/>
</dbReference>
<dbReference type="GO" id="GO:0003899">
    <property type="term" value="F:DNA-directed RNA polymerase activity"/>
    <property type="evidence" value="ECO:0007669"/>
    <property type="project" value="InterPro"/>
</dbReference>
<evidence type="ECO:0000256" key="1">
    <source>
        <dbReference type="ARBA" id="ARBA00004123"/>
    </source>
</evidence>
<dbReference type="GO" id="GO:0046983">
    <property type="term" value="F:protein dimerization activity"/>
    <property type="evidence" value="ECO:0007669"/>
    <property type="project" value="InterPro"/>
</dbReference>
<keyword evidence="3" id="KW-0240">DNA-directed RNA polymerase</keyword>
<evidence type="ECO:0000256" key="6">
    <source>
        <dbReference type="ARBA" id="ARBA00025751"/>
    </source>
</evidence>
<comment type="similarity">
    <text evidence="6">Belongs to the archaeal Rpo11/eukaryotic RPB11/RPC19 RNA polymerase subunit family.</text>
</comment>
<dbReference type="InterPro" id="IPR009025">
    <property type="entry name" value="RBP11-like_dimer"/>
</dbReference>
<dbReference type="GO" id="GO:0005666">
    <property type="term" value="C:RNA polymerase III complex"/>
    <property type="evidence" value="ECO:0007669"/>
    <property type="project" value="TreeGrafter"/>
</dbReference>
<comment type="subcellular location">
    <subcellularLocation>
        <location evidence="1">Nucleus</location>
    </subcellularLocation>
</comment>
<dbReference type="PANTHER" id="PTHR13946">
    <property type="entry name" value="DNA-DIRECTED RNA POLYMERASE I,II,III"/>
    <property type="match status" value="1"/>
</dbReference>
<dbReference type="GO" id="GO:0003677">
    <property type="term" value="F:DNA binding"/>
    <property type="evidence" value="ECO:0007669"/>
    <property type="project" value="InterPro"/>
</dbReference>
<evidence type="ECO:0000256" key="2">
    <source>
        <dbReference type="ARBA" id="ARBA00022079"/>
    </source>
</evidence>
<sequence>MAEVPDAGTAPMDVDPAASIGEKITILPGYAPDLSAATFCLKEEDHTLGNSLRWMLMKDPEVEFCGYSIPHPSEAKTHLRIQMYDSVSVLPALRRALNCLSEVFTTIGEQYQTALDAGGYERYEEKVIDKAWLEKFKQEGIKKKAEEERVKQEEIAAEIKSK</sequence>
<dbReference type="OrthoDB" id="510325at2759"/>
<evidence type="ECO:0000313" key="8">
    <source>
        <dbReference type="EMBL" id="PWN17793.1"/>
    </source>
</evidence>
<accession>A0A316TZW6</accession>
<dbReference type="GO" id="GO:0005736">
    <property type="term" value="C:RNA polymerase I complex"/>
    <property type="evidence" value="ECO:0007669"/>
    <property type="project" value="TreeGrafter"/>
</dbReference>
<dbReference type="GO" id="GO:0006362">
    <property type="term" value="P:transcription elongation by RNA polymerase I"/>
    <property type="evidence" value="ECO:0007669"/>
    <property type="project" value="TreeGrafter"/>
</dbReference>
<dbReference type="GO" id="GO:0006383">
    <property type="term" value="P:transcription by RNA polymerase III"/>
    <property type="evidence" value="ECO:0007669"/>
    <property type="project" value="TreeGrafter"/>
</dbReference>
<dbReference type="FunFam" id="3.30.1360.10:FF:000006">
    <property type="entry name" value="DNA-directed RNA polymerases I and III subunit RPAC2"/>
    <property type="match status" value="1"/>
</dbReference>
<reference evidence="8 9" key="1">
    <citation type="journal article" date="2018" name="Mol. Biol. Evol.">
        <title>Broad Genomic Sampling Reveals a Smut Pathogenic Ancestry of the Fungal Clade Ustilaginomycotina.</title>
        <authorList>
            <person name="Kijpornyongpan T."/>
            <person name="Mondo S.J."/>
            <person name="Barry K."/>
            <person name="Sandor L."/>
            <person name="Lee J."/>
            <person name="Lipzen A."/>
            <person name="Pangilinan J."/>
            <person name="LaButti K."/>
            <person name="Hainaut M."/>
            <person name="Henrissat B."/>
            <person name="Grigoriev I.V."/>
            <person name="Spatafora J.W."/>
            <person name="Aime M.C."/>
        </authorList>
    </citation>
    <scope>NUCLEOTIDE SEQUENCE [LARGE SCALE GENOMIC DNA]</scope>
    <source>
        <strain evidence="8 9">MCA 4718</strain>
    </source>
</reference>
<dbReference type="PROSITE" id="PS01154">
    <property type="entry name" value="RNA_POL_L_13KD"/>
    <property type="match status" value="1"/>
</dbReference>
<keyword evidence="4" id="KW-0804">Transcription</keyword>
<dbReference type="EMBL" id="KZ819340">
    <property type="protein sequence ID" value="PWN17793.1"/>
    <property type="molecule type" value="Genomic_DNA"/>
</dbReference>
<dbReference type="CDD" id="cd07029">
    <property type="entry name" value="RNAP_I_III_AC19"/>
    <property type="match status" value="1"/>
</dbReference>
<evidence type="ECO:0000313" key="9">
    <source>
        <dbReference type="Proteomes" id="UP000245942"/>
    </source>
</evidence>
<dbReference type="GO" id="GO:0055029">
    <property type="term" value="C:nuclear DNA-directed RNA polymerase complex"/>
    <property type="evidence" value="ECO:0007669"/>
    <property type="project" value="UniProtKB-ARBA"/>
</dbReference>
<dbReference type="RefSeq" id="XP_025344953.1">
    <property type="nucleotide sequence ID" value="XM_025489155.1"/>
</dbReference>
<dbReference type="Proteomes" id="UP000245942">
    <property type="component" value="Unassembled WGS sequence"/>
</dbReference>
<evidence type="ECO:0000259" key="7">
    <source>
        <dbReference type="Pfam" id="PF13656"/>
    </source>
</evidence>
<keyword evidence="5" id="KW-0539">Nucleus</keyword>
<dbReference type="Gene3D" id="3.30.1360.10">
    <property type="entry name" value="RNA polymerase, RBP11-like subunit"/>
    <property type="match status" value="1"/>
</dbReference>
<evidence type="ECO:0000256" key="3">
    <source>
        <dbReference type="ARBA" id="ARBA00022478"/>
    </source>
</evidence>
<name>A0A316TZW6_9BASI</name>
<organism evidence="8 9">
    <name type="scientific">Pseudomicrostroma glucosiphilum</name>
    <dbReference type="NCBI Taxonomy" id="1684307"/>
    <lineage>
        <taxon>Eukaryota</taxon>
        <taxon>Fungi</taxon>
        <taxon>Dikarya</taxon>
        <taxon>Basidiomycota</taxon>
        <taxon>Ustilaginomycotina</taxon>
        <taxon>Exobasidiomycetes</taxon>
        <taxon>Microstromatales</taxon>
        <taxon>Microstromatales incertae sedis</taxon>
        <taxon>Pseudomicrostroma</taxon>
    </lineage>
</organism>
<keyword evidence="9" id="KW-1185">Reference proteome</keyword>
<dbReference type="STRING" id="1684307.A0A316TZW6"/>
<feature type="domain" description="DNA-directed RNA polymerase RBP11-like dimerisation" evidence="7">
    <location>
        <begin position="36"/>
        <end position="108"/>
    </location>
</feature>
<dbReference type="InterPro" id="IPR036603">
    <property type="entry name" value="RBP11-like"/>
</dbReference>
<gene>
    <name evidence="8" type="ORF">BCV69DRAFT_122349</name>
</gene>
<protein>
    <recommendedName>
        <fullName evidence="2">DNA-directed RNA polymerases I and III subunit RPAC2</fullName>
    </recommendedName>
</protein>
<proteinExistence type="inferred from homology"/>
<evidence type="ECO:0000256" key="5">
    <source>
        <dbReference type="ARBA" id="ARBA00023242"/>
    </source>
</evidence>
<dbReference type="InterPro" id="IPR033898">
    <property type="entry name" value="RNAP_AC19"/>
</dbReference>